<feature type="domain" description="Tyr recombinase" evidence="2">
    <location>
        <begin position="28"/>
        <end position="234"/>
    </location>
</feature>
<dbReference type="AlphaFoldDB" id="V5H1I6"/>
<reference evidence="4" key="1">
    <citation type="submission" date="2012-12" db="EMBL/GenBank/DDBJ databases">
        <title>Genome Sequence of Photobacterium leiognathi lrivu.4.1.</title>
        <authorList>
            <person name="Urbanczyk H."/>
            <person name="Ogura Y."/>
            <person name="Hayashi T."/>
            <person name="Dunlap P.V."/>
        </authorList>
    </citation>
    <scope>NUCLEOTIDE SEQUENCE [LARGE SCALE GENOMIC DNA]</scope>
    <source>
        <strain evidence="4">lrivu.4.1</strain>
    </source>
</reference>
<keyword evidence="1" id="KW-0233">DNA recombination</keyword>
<dbReference type="eggNOG" id="ENOG5030KM1">
    <property type="taxonomic scope" value="Bacteria"/>
</dbReference>
<dbReference type="RefSeq" id="WP_023931149.1">
    <property type="nucleotide sequence ID" value="NZ_DF196808.1"/>
</dbReference>
<dbReference type="Proteomes" id="UP000030675">
    <property type="component" value="Unassembled WGS sequence"/>
</dbReference>
<evidence type="ECO:0000313" key="4">
    <source>
        <dbReference type="Proteomes" id="UP000030675"/>
    </source>
</evidence>
<dbReference type="InterPro" id="IPR002104">
    <property type="entry name" value="Integrase_catalytic"/>
</dbReference>
<gene>
    <name evidence="3" type="ORF">PLEI_0231</name>
</gene>
<evidence type="ECO:0000259" key="2">
    <source>
        <dbReference type="PROSITE" id="PS51898"/>
    </source>
</evidence>
<dbReference type="SUPFAM" id="SSF56349">
    <property type="entry name" value="DNA breaking-rejoining enzymes"/>
    <property type="match status" value="1"/>
</dbReference>
<dbReference type="InterPro" id="IPR011010">
    <property type="entry name" value="DNA_brk_join_enz"/>
</dbReference>
<protein>
    <submittedName>
        <fullName evidence="3">Phage integrase family protein</fullName>
    </submittedName>
</protein>
<evidence type="ECO:0000313" key="3">
    <source>
        <dbReference type="EMBL" id="GAD28590.1"/>
    </source>
</evidence>
<organism evidence="3 4">
    <name type="scientific">Photobacterium leiognathi lrivu.4.1</name>
    <dbReference type="NCBI Taxonomy" id="1248232"/>
    <lineage>
        <taxon>Bacteria</taxon>
        <taxon>Pseudomonadati</taxon>
        <taxon>Pseudomonadota</taxon>
        <taxon>Gammaproteobacteria</taxon>
        <taxon>Vibrionales</taxon>
        <taxon>Vibrionaceae</taxon>
        <taxon>Photobacterium</taxon>
    </lineage>
</organism>
<dbReference type="Gene3D" id="1.10.443.10">
    <property type="entry name" value="Intergrase catalytic core"/>
    <property type="match status" value="1"/>
</dbReference>
<dbReference type="GO" id="GO:0015074">
    <property type="term" value="P:DNA integration"/>
    <property type="evidence" value="ECO:0007669"/>
    <property type="project" value="InterPro"/>
</dbReference>
<dbReference type="InterPro" id="IPR013762">
    <property type="entry name" value="Integrase-like_cat_sf"/>
</dbReference>
<dbReference type="GO" id="GO:0003677">
    <property type="term" value="F:DNA binding"/>
    <property type="evidence" value="ECO:0007669"/>
    <property type="project" value="InterPro"/>
</dbReference>
<dbReference type="EMBL" id="DF196808">
    <property type="protein sequence ID" value="GAD28590.1"/>
    <property type="molecule type" value="Genomic_DNA"/>
</dbReference>
<evidence type="ECO:0000256" key="1">
    <source>
        <dbReference type="ARBA" id="ARBA00023172"/>
    </source>
</evidence>
<dbReference type="PROSITE" id="PS51898">
    <property type="entry name" value="TYR_RECOMBINASE"/>
    <property type="match status" value="1"/>
</dbReference>
<dbReference type="HOGENOM" id="CLU_1155560_0_0_6"/>
<dbReference type="GO" id="GO:0006310">
    <property type="term" value="P:DNA recombination"/>
    <property type="evidence" value="ECO:0007669"/>
    <property type="project" value="UniProtKB-KW"/>
</dbReference>
<proteinExistence type="predicted"/>
<accession>V5H1I6</accession>
<sequence>MARINNRIDSKFIDLTLSGKEKKKKEHSLPPRNEREANLILDRLWDRNPILALTCQMSALTGLRYSDASWLKFSDFYDEFGAFKTSFKLCQQKTFNMRIGSKNPLSPPDAFRKSVVTLYTNSDIREIVEQCRVFNSNSEYLFANKRSALKDSDGNVIDRPMSTESASWHHAIVRKELELPYVLGTHSWRKYFAKLLIQHGATPEKVRDLLGQKSLESTNLYLHTVEEELVPLINNISLNL</sequence>
<dbReference type="Pfam" id="PF00589">
    <property type="entry name" value="Phage_integrase"/>
    <property type="match status" value="1"/>
</dbReference>
<name>V5H1I6_PHOLE</name>